<dbReference type="InterPro" id="IPR001079">
    <property type="entry name" value="Galectin_CRD"/>
</dbReference>
<organism evidence="5 6">
    <name type="scientific">Caenorhabditis auriculariae</name>
    <dbReference type="NCBI Taxonomy" id="2777116"/>
    <lineage>
        <taxon>Eukaryota</taxon>
        <taxon>Metazoa</taxon>
        <taxon>Ecdysozoa</taxon>
        <taxon>Nematoda</taxon>
        <taxon>Chromadorea</taxon>
        <taxon>Rhabditida</taxon>
        <taxon>Rhabditina</taxon>
        <taxon>Rhabditomorpha</taxon>
        <taxon>Rhabditoidea</taxon>
        <taxon>Rhabditidae</taxon>
        <taxon>Peloderinae</taxon>
        <taxon>Caenorhabditis</taxon>
    </lineage>
</organism>
<gene>
    <name evidence="5" type="ORF">CAUJ_LOCUS2458</name>
</gene>
<keyword evidence="6" id="KW-1185">Reference proteome</keyword>
<dbReference type="InterPro" id="IPR013320">
    <property type="entry name" value="ConA-like_dom_sf"/>
</dbReference>
<reference evidence="5" key="1">
    <citation type="submission" date="2020-10" db="EMBL/GenBank/DDBJ databases">
        <authorList>
            <person name="Kikuchi T."/>
        </authorList>
    </citation>
    <scope>NUCLEOTIDE SEQUENCE</scope>
    <source>
        <strain evidence="5">NKZ352</strain>
    </source>
</reference>
<dbReference type="PROSITE" id="PS51304">
    <property type="entry name" value="GALECTIN"/>
    <property type="match status" value="1"/>
</dbReference>
<proteinExistence type="predicted"/>
<evidence type="ECO:0000313" key="5">
    <source>
        <dbReference type="EMBL" id="CAD6186539.1"/>
    </source>
</evidence>
<feature type="signal peptide" evidence="3">
    <location>
        <begin position="1"/>
        <end position="18"/>
    </location>
</feature>
<feature type="domain" description="Galectin" evidence="4">
    <location>
        <begin position="34"/>
        <end position="178"/>
    </location>
</feature>
<keyword evidence="3" id="KW-0732">Signal</keyword>
<keyword evidence="1 2" id="KW-0430">Lectin</keyword>
<evidence type="ECO:0000256" key="1">
    <source>
        <dbReference type="ARBA" id="ARBA00022734"/>
    </source>
</evidence>
<evidence type="ECO:0000313" key="6">
    <source>
        <dbReference type="Proteomes" id="UP000835052"/>
    </source>
</evidence>
<accession>A0A8S1GTD9</accession>
<evidence type="ECO:0000256" key="3">
    <source>
        <dbReference type="SAM" id="SignalP"/>
    </source>
</evidence>
<dbReference type="Gene3D" id="2.60.120.200">
    <property type="match status" value="1"/>
</dbReference>
<evidence type="ECO:0000259" key="4">
    <source>
        <dbReference type="PROSITE" id="PS51304"/>
    </source>
</evidence>
<protein>
    <recommendedName>
        <fullName evidence="2">Galectin</fullName>
    </recommendedName>
</protein>
<dbReference type="SUPFAM" id="SSF49899">
    <property type="entry name" value="Concanavalin A-like lectins/glucanases"/>
    <property type="match status" value="1"/>
</dbReference>
<dbReference type="AlphaFoldDB" id="A0A8S1GTD9"/>
<dbReference type="Pfam" id="PF00337">
    <property type="entry name" value="Gal-bind_lectin"/>
    <property type="match status" value="1"/>
</dbReference>
<name>A0A8S1GTD9_9PELO</name>
<sequence>MYLVKVILALSLASLVHGRGSVCYETENTSDGYVYASFDRYLRVGDTITVYAFVKPGFSLSSVCLYEGDCLISDKTNIAIMIMPNYYMNLLSFDSFLNLRWVHSEYAFNPISGTNSFKMRIDVTEQAYLIYVDDRYIYSFAHRNPSYSAVKSLLMDRMQLNGPLTYCGRDHLSRIRSNDRMNVTISNNIVQTNYFS</sequence>
<comment type="caution">
    <text evidence="5">The sequence shown here is derived from an EMBL/GenBank/DDBJ whole genome shotgun (WGS) entry which is preliminary data.</text>
</comment>
<feature type="chain" id="PRO_5035902034" description="Galectin" evidence="3">
    <location>
        <begin position="19"/>
        <end position="196"/>
    </location>
</feature>
<dbReference type="OrthoDB" id="72441at2759"/>
<dbReference type="Proteomes" id="UP000835052">
    <property type="component" value="Unassembled WGS sequence"/>
</dbReference>
<dbReference type="GO" id="GO:0030246">
    <property type="term" value="F:carbohydrate binding"/>
    <property type="evidence" value="ECO:0007669"/>
    <property type="project" value="UniProtKB-UniRule"/>
</dbReference>
<evidence type="ECO:0000256" key="2">
    <source>
        <dbReference type="RuleBase" id="RU102079"/>
    </source>
</evidence>
<dbReference type="EMBL" id="CAJGYM010000004">
    <property type="protein sequence ID" value="CAD6186539.1"/>
    <property type="molecule type" value="Genomic_DNA"/>
</dbReference>
<dbReference type="SMART" id="SM00908">
    <property type="entry name" value="Gal-bind_lectin"/>
    <property type="match status" value="1"/>
</dbReference>